<dbReference type="InParanoid" id="G9N040"/>
<accession>G9N040</accession>
<gene>
    <name evidence="1" type="ORF">TRIVIDRAFT_213521</name>
</gene>
<dbReference type="Proteomes" id="UP000007115">
    <property type="component" value="Unassembled WGS sequence"/>
</dbReference>
<proteinExistence type="predicted"/>
<dbReference type="GeneID" id="25790743"/>
<name>G9N040_HYPVG</name>
<dbReference type="EMBL" id="ABDF02000082">
    <property type="protein sequence ID" value="EHK19722.1"/>
    <property type="molecule type" value="Genomic_DNA"/>
</dbReference>
<sequence>MAIHRHLALQSWHPTTGRKKLLLDRATLSGKIYIGYKSPIPRAHILGFHRHSVALLGDDYDNGNLRLSRQPSIVEAHDCLRGFVLLVLVPDYACVSTVSTVFAWEFHNICSTLKSLTSR</sequence>
<dbReference type="AlphaFoldDB" id="G9N040"/>
<dbReference type="HOGENOM" id="CLU_2061818_0_0_1"/>
<reference evidence="1 2" key="1">
    <citation type="journal article" date="2011" name="Genome Biol.">
        <title>Comparative genome sequence analysis underscores mycoparasitism as the ancestral life style of Trichoderma.</title>
        <authorList>
            <person name="Kubicek C.P."/>
            <person name="Herrera-Estrella A."/>
            <person name="Seidl-Seiboth V."/>
            <person name="Martinez D.A."/>
            <person name="Druzhinina I.S."/>
            <person name="Thon M."/>
            <person name="Zeilinger S."/>
            <person name="Casas-Flores S."/>
            <person name="Horwitz B.A."/>
            <person name="Mukherjee P.K."/>
            <person name="Mukherjee M."/>
            <person name="Kredics L."/>
            <person name="Alcaraz L.D."/>
            <person name="Aerts A."/>
            <person name="Antal Z."/>
            <person name="Atanasova L."/>
            <person name="Cervantes-Badillo M.G."/>
            <person name="Challacombe J."/>
            <person name="Chertkov O."/>
            <person name="McCluskey K."/>
            <person name="Coulpier F."/>
            <person name="Deshpande N."/>
            <person name="von Doehren H."/>
            <person name="Ebbole D.J."/>
            <person name="Esquivel-Naranjo E.U."/>
            <person name="Fekete E."/>
            <person name="Flipphi M."/>
            <person name="Glaser F."/>
            <person name="Gomez-Rodriguez E.Y."/>
            <person name="Gruber S."/>
            <person name="Han C."/>
            <person name="Henrissat B."/>
            <person name="Hermosa R."/>
            <person name="Hernandez-Onate M."/>
            <person name="Karaffa L."/>
            <person name="Kosti I."/>
            <person name="Le Crom S."/>
            <person name="Lindquist E."/>
            <person name="Lucas S."/>
            <person name="Luebeck M."/>
            <person name="Luebeck P.S."/>
            <person name="Margeot A."/>
            <person name="Metz B."/>
            <person name="Misra M."/>
            <person name="Nevalainen H."/>
            <person name="Omann M."/>
            <person name="Packer N."/>
            <person name="Perrone G."/>
            <person name="Uresti-Rivera E.E."/>
            <person name="Salamov A."/>
            <person name="Schmoll M."/>
            <person name="Seiboth B."/>
            <person name="Shapiro H."/>
            <person name="Sukno S."/>
            <person name="Tamayo-Ramos J.A."/>
            <person name="Tisch D."/>
            <person name="Wiest A."/>
            <person name="Wilkinson H.H."/>
            <person name="Zhang M."/>
            <person name="Coutinho P.M."/>
            <person name="Kenerley C.M."/>
            <person name="Monte E."/>
            <person name="Baker S.E."/>
            <person name="Grigoriev I.V."/>
        </authorList>
    </citation>
    <scope>NUCLEOTIDE SEQUENCE [LARGE SCALE GENOMIC DNA]</scope>
    <source>
        <strain evidence="2">Gv29-8 / FGSC 10586</strain>
    </source>
</reference>
<dbReference type="VEuPathDB" id="FungiDB:TRIVIDRAFT_213521"/>
<evidence type="ECO:0000313" key="2">
    <source>
        <dbReference type="Proteomes" id="UP000007115"/>
    </source>
</evidence>
<protein>
    <submittedName>
        <fullName evidence="1">Uncharacterized protein</fullName>
    </submittedName>
</protein>
<evidence type="ECO:0000313" key="1">
    <source>
        <dbReference type="EMBL" id="EHK19722.1"/>
    </source>
</evidence>
<organism evidence="1 2">
    <name type="scientific">Hypocrea virens (strain Gv29-8 / FGSC 10586)</name>
    <name type="common">Gliocladium virens</name>
    <name type="synonym">Trichoderma virens</name>
    <dbReference type="NCBI Taxonomy" id="413071"/>
    <lineage>
        <taxon>Eukaryota</taxon>
        <taxon>Fungi</taxon>
        <taxon>Dikarya</taxon>
        <taxon>Ascomycota</taxon>
        <taxon>Pezizomycotina</taxon>
        <taxon>Sordariomycetes</taxon>
        <taxon>Hypocreomycetidae</taxon>
        <taxon>Hypocreales</taxon>
        <taxon>Hypocreaceae</taxon>
        <taxon>Trichoderma</taxon>
    </lineage>
</organism>
<keyword evidence="2" id="KW-1185">Reference proteome</keyword>
<comment type="caution">
    <text evidence="1">The sequence shown here is derived from an EMBL/GenBank/DDBJ whole genome shotgun (WGS) entry which is preliminary data.</text>
</comment>
<dbReference type="RefSeq" id="XP_013953922.1">
    <property type="nucleotide sequence ID" value="XM_014098447.1"/>
</dbReference>